<dbReference type="Proteomes" id="UP000639396">
    <property type="component" value="Unassembled WGS sequence"/>
</dbReference>
<protein>
    <submittedName>
        <fullName evidence="2">GerAB/ArcD/ProY family transporter</fullName>
    </submittedName>
</protein>
<name>A0A927H129_9BACL</name>
<dbReference type="GO" id="GO:0009847">
    <property type="term" value="P:spore germination"/>
    <property type="evidence" value="ECO:0007669"/>
    <property type="project" value="InterPro"/>
</dbReference>
<keyword evidence="3" id="KW-1185">Reference proteome</keyword>
<accession>A0A927H129</accession>
<feature type="transmembrane region" description="Helical" evidence="1">
    <location>
        <begin position="61"/>
        <end position="79"/>
    </location>
</feature>
<keyword evidence="1" id="KW-0812">Transmembrane</keyword>
<feature type="transmembrane region" description="Helical" evidence="1">
    <location>
        <begin position="29"/>
        <end position="49"/>
    </location>
</feature>
<keyword evidence="1" id="KW-0472">Membrane</keyword>
<sequence>MKINANQGNLMIVQEIYIGTFFENLESTLALILLVVIFIKLSVTYYCAVSGLCQLFRVNNRTWIALSLILLISGLSLGFDNVLENITFNKRYYPEFL</sequence>
<dbReference type="GO" id="GO:0016020">
    <property type="term" value="C:membrane"/>
    <property type="evidence" value="ECO:0007669"/>
    <property type="project" value="InterPro"/>
</dbReference>
<dbReference type="AlphaFoldDB" id="A0A927H129"/>
<dbReference type="EMBL" id="JACXJA010000032">
    <property type="protein sequence ID" value="MBD2864736.1"/>
    <property type="molecule type" value="Genomic_DNA"/>
</dbReference>
<dbReference type="InterPro" id="IPR004761">
    <property type="entry name" value="Spore_GerAB"/>
</dbReference>
<organism evidence="2 3">
    <name type="scientific">Paenibacillus oceani</name>
    <dbReference type="NCBI Taxonomy" id="2772510"/>
    <lineage>
        <taxon>Bacteria</taxon>
        <taxon>Bacillati</taxon>
        <taxon>Bacillota</taxon>
        <taxon>Bacilli</taxon>
        <taxon>Bacillales</taxon>
        <taxon>Paenibacillaceae</taxon>
        <taxon>Paenibacillus</taxon>
    </lineage>
</organism>
<reference evidence="2" key="1">
    <citation type="submission" date="2020-09" db="EMBL/GenBank/DDBJ databases">
        <title>A novel bacterium of genus Paenibacillus, isolated from South China Sea.</title>
        <authorList>
            <person name="Huang H."/>
            <person name="Mo K."/>
            <person name="Hu Y."/>
        </authorList>
    </citation>
    <scope>NUCLEOTIDE SEQUENCE</scope>
    <source>
        <strain evidence="2">IB182363</strain>
    </source>
</reference>
<comment type="caution">
    <text evidence="2">The sequence shown here is derived from an EMBL/GenBank/DDBJ whole genome shotgun (WGS) entry which is preliminary data.</text>
</comment>
<gene>
    <name evidence="2" type="ORF">IDH45_22405</name>
</gene>
<keyword evidence="1" id="KW-1133">Transmembrane helix</keyword>
<dbReference type="Pfam" id="PF03845">
    <property type="entry name" value="Spore_permease"/>
    <property type="match status" value="1"/>
</dbReference>
<evidence type="ECO:0000313" key="3">
    <source>
        <dbReference type="Proteomes" id="UP000639396"/>
    </source>
</evidence>
<proteinExistence type="predicted"/>
<evidence type="ECO:0000313" key="2">
    <source>
        <dbReference type="EMBL" id="MBD2864736.1"/>
    </source>
</evidence>
<evidence type="ECO:0000256" key="1">
    <source>
        <dbReference type="SAM" id="Phobius"/>
    </source>
</evidence>